<evidence type="ECO:0000313" key="2">
    <source>
        <dbReference type="EMBL" id="SPH22426.1"/>
    </source>
</evidence>
<proteinExistence type="predicted"/>
<dbReference type="InterPro" id="IPR005158">
    <property type="entry name" value="BTAD"/>
</dbReference>
<evidence type="ECO:0000259" key="1">
    <source>
        <dbReference type="SMART" id="SM01043"/>
    </source>
</evidence>
<dbReference type="OrthoDB" id="54411at2"/>
<sequence length="653" mass="72482">MTGYVLEITDFWRLSFEDKIFQIKAPRARALITFLALTTGGMRSREYLAQLLWPDVPATKARASLRQLMLVLKQDLQDADLLQQSRNDISLDQSRISTDVDVLIGRLEGGEHNEHTLAQVGALPHALADIEDISEDLSVWLRAQRERIVARVATCLQTQYSDRALPARMRNRLAKAAQELDPFDEDAVRVVMASHTELNNSVAALRVYGDFFDMLDRELGAEPSVETQDLAVSIKLAKDKNPVSVMPAVSDEVSVAVLPFDAAGTDLPEHIIIGLMDHVTCQLAGLRAPAVISSNSTRRFLRQHPEPREIGRVLQATYAVTGAIRTDGEKAVISVQLAKTSDNRVVWANRHVCALDDLYDVNIPIAAEIVQVVSPSINSAELTRTVATPLTELEPYHLLLRAKDLIFQLSWPEFERAGVLLKHATTQSPYFAPAHALMAEWFAIAIWQGWSRTPQDDQEALEGHLQKAISLSPGDGRALALWGHSQLVMHRRYGKAEQAFETALQLGPNDAETLIWTVPNFAFLGQPERGVAIGEKAMKLSPLDPFVFRNEHFLSVACYGIGDFERAAALGQSSYERVPNYASNMRTTIAALVAVGRLNDARYLASQHAEVEQGFSVSEFFKRAAFRSEDTRRQFCDRLLSAGMPLDAALTQD</sequence>
<dbReference type="Proteomes" id="UP000244880">
    <property type="component" value="Unassembled WGS sequence"/>
</dbReference>
<dbReference type="PANTHER" id="PTHR35807">
    <property type="entry name" value="TRANSCRIPTIONAL REGULATOR REDD-RELATED"/>
    <property type="match status" value="1"/>
</dbReference>
<dbReference type="GO" id="GO:0006355">
    <property type="term" value="P:regulation of DNA-templated transcription"/>
    <property type="evidence" value="ECO:0007669"/>
    <property type="project" value="InterPro"/>
</dbReference>
<keyword evidence="3" id="KW-1185">Reference proteome</keyword>
<dbReference type="GO" id="GO:0003677">
    <property type="term" value="F:DNA binding"/>
    <property type="evidence" value="ECO:0007669"/>
    <property type="project" value="InterPro"/>
</dbReference>
<dbReference type="InterPro" id="IPR036388">
    <property type="entry name" value="WH-like_DNA-bd_sf"/>
</dbReference>
<dbReference type="EMBL" id="OMOR01000001">
    <property type="protein sequence ID" value="SPH22426.1"/>
    <property type="molecule type" value="Genomic_DNA"/>
</dbReference>
<dbReference type="SUPFAM" id="SSF46894">
    <property type="entry name" value="C-terminal effector domain of the bipartite response regulators"/>
    <property type="match status" value="1"/>
</dbReference>
<evidence type="ECO:0000313" key="3">
    <source>
        <dbReference type="Proteomes" id="UP000244880"/>
    </source>
</evidence>
<dbReference type="Gene3D" id="1.10.10.10">
    <property type="entry name" value="Winged helix-like DNA-binding domain superfamily/Winged helix DNA-binding domain"/>
    <property type="match status" value="1"/>
</dbReference>
<organism evidence="2 3">
    <name type="scientific">Ascidiaceihabitans donghaensis</name>
    <dbReference type="NCBI Taxonomy" id="1510460"/>
    <lineage>
        <taxon>Bacteria</taxon>
        <taxon>Pseudomonadati</taxon>
        <taxon>Pseudomonadota</taxon>
        <taxon>Alphaproteobacteria</taxon>
        <taxon>Rhodobacterales</taxon>
        <taxon>Paracoccaceae</taxon>
        <taxon>Ascidiaceihabitans</taxon>
    </lineage>
</organism>
<dbReference type="SMART" id="SM01043">
    <property type="entry name" value="BTAD"/>
    <property type="match status" value="1"/>
</dbReference>
<dbReference type="Gene3D" id="1.25.40.10">
    <property type="entry name" value="Tetratricopeptide repeat domain"/>
    <property type="match status" value="2"/>
</dbReference>
<accession>A0A2R8BH19</accession>
<name>A0A2R8BH19_9RHOB</name>
<dbReference type="InterPro" id="IPR011990">
    <property type="entry name" value="TPR-like_helical_dom_sf"/>
</dbReference>
<dbReference type="SUPFAM" id="SSF48452">
    <property type="entry name" value="TPR-like"/>
    <property type="match status" value="2"/>
</dbReference>
<reference evidence="2 3" key="1">
    <citation type="submission" date="2018-03" db="EMBL/GenBank/DDBJ databases">
        <authorList>
            <person name="Keele B.F."/>
        </authorList>
    </citation>
    <scope>NUCLEOTIDE SEQUENCE [LARGE SCALE GENOMIC DNA]</scope>
    <source>
        <strain evidence="2 3">CECT 8599</strain>
    </source>
</reference>
<dbReference type="Pfam" id="PF03704">
    <property type="entry name" value="BTAD"/>
    <property type="match status" value="1"/>
</dbReference>
<protein>
    <recommendedName>
        <fullName evidence="1">Bacterial transcriptional activator domain-containing protein</fullName>
    </recommendedName>
</protein>
<dbReference type="AlphaFoldDB" id="A0A2R8BH19"/>
<dbReference type="InterPro" id="IPR051677">
    <property type="entry name" value="AfsR-DnrI-RedD_regulator"/>
</dbReference>
<gene>
    <name evidence="2" type="ORF">ASD8599_03169</name>
</gene>
<feature type="domain" description="Bacterial transcriptional activator" evidence="1">
    <location>
        <begin position="98"/>
        <end position="235"/>
    </location>
</feature>
<dbReference type="InterPro" id="IPR016032">
    <property type="entry name" value="Sig_transdc_resp-reg_C-effctor"/>
</dbReference>